<evidence type="ECO:0000256" key="5">
    <source>
        <dbReference type="ARBA" id="ARBA00022777"/>
    </source>
</evidence>
<keyword evidence="5 10" id="KW-0418">Kinase</keyword>
<evidence type="ECO:0000313" key="10">
    <source>
        <dbReference type="EMBL" id="MFB5944446.1"/>
    </source>
</evidence>
<evidence type="ECO:0000256" key="8">
    <source>
        <dbReference type="SAM" id="Phobius"/>
    </source>
</evidence>
<keyword evidence="8" id="KW-1133">Transmembrane helix</keyword>
<keyword evidence="8" id="KW-0812">Transmembrane</keyword>
<gene>
    <name evidence="10" type="ORF">WKR92_01230</name>
</gene>
<evidence type="ECO:0000256" key="7">
    <source>
        <dbReference type="ARBA" id="ARBA00023012"/>
    </source>
</evidence>
<dbReference type="InterPro" id="IPR004358">
    <property type="entry name" value="Sig_transdc_His_kin-like_C"/>
</dbReference>
<evidence type="ECO:0000256" key="4">
    <source>
        <dbReference type="ARBA" id="ARBA00022741"/>
    </source>
</evidence>
<dbReference type="Gene3D" id="3.30.565.10">
    <property type="entry name" value="Histidine kinase-like ATPase, C-terminal domain"/>
    <property type="match status" value="1"/>
</dbReference>
<evidence type="ECO:0000259" key="9">
    <source>
        <dbReference type="PROSITE" id="PS50109"/>
    </source>
</evidence>
<dbReference type="PRINTS" id="PR00344">
    <property type="entry name" value="BCTRLSENSOR"/>
</dbReference>
<dbReference type="EC" id="2.7.13.3" evidence="2"/>
<name>A0ABV5CA79_9SPHI</name>
<keyword evidence="4" id="KW-0547">Nucleotide-binding</keyword>
<sequence>MKKFRRLILLRAFLLFVALTFFAWLLLKGEYLYAVLFFPFCLWLLWFTIRSQIRTYRELQDFAEAAKYRDFTRHFSLTHASVEVKPLRSAFNDINDVFKSISSDRETQHQYLQKIMELVDTAIVSYEEKTGKMMWMNDYFKKLFNIPYISTIYALNKKNKTLYEKIVETEPGDNKLHTLDTAEGPIKLQLYVSSFQTAQGNFRLITLQNINEALDETEAKAWQKLLSVLTHEIMNSIAPISSLADTLKNRLDSLPYTEELEDIRTGTETIKSRSEGLLKFARTYRTLNKITQPDLDSIKAADLFENLYVLLEPSIIKKDIELNIILKNPSLELKIDINLIEQALINLLLNAIEAVKDVANPTINLQAIDDNGKIQIKVTDNGIGMSQEILDNIFTPFFTTKKSGSGIGLSLSKQIMLMHRGNLFVSSELGKGSTFTLQF</sequence>
<protein>
    <recommendedName>
        <fullName evidence="2">histidine kinase</fullName>
        <ecNumber evidence="2">2.7.13.3</ecNumber>
    </recommendedName>
</protein>
<keyword evidence="7" id="KW-0902">Two-component regulatory system</keyword>
<dbReference type="InterPro" id="IPR036890">
    <property type="entry name" value="HATPase_C_sf"/>
</dbReference>
<comment type="catalytic activity">
    <reaction evidence="1">
        <text>ATP + protein L-histidine = ADP + protein N-phospho-L-histidine.</text>
        <dbReference type="EC" id="2.7.13.3"/>
    </reaction>
</comment>
<dbReference type="RefSeq" id="WP_375556025.1">
    <property type="nucleotide sequence ID" value="NZ_JBBVGT010000001.1"/>
</dbReference>
<dbReference type="GO" id="GO:0016301">
    <property type="term" value="F:kinase activity"/>
    <property type="evidence" value="ECO:0007669"/>
    <property type="project" value="UniProtKB-KW"/>
</dbReference>
<evidence type="ECO:0000256" key="2">
    <source>
        <dbReference type="ARBA" id="ARBA00012438"/>
    </source>
</evidence>
<dbReference type="InterPro" id="IPR003594">
    <property type="entry name" value="HATPase_dom"/>
</dbReference>
<dbReference type="EMBL" id="JBBVGT010000001">
    <property type="protein sequence ID" value="MFB5944446.1"/>
    <property type="molecule type" value="Genomic_DNA"/>
</dbReference>
<reference evidence="10 11" key="1">
    <citation type="submission" date="2024-04" db="EMBL/GenBank/DDBJ databases">
        <title>Albibacterium profundi sp. nov., isolated from sediment of the Challenger Deep of Mariana Trench.</title>
        <authorList>
            <person name="Wang Y."/>
        </authorList>
    </citation>
    <scope>NUCLEOTIDE SEQUENCE [LARGE SCALE GENOMIC DNA]</scope>
    <source>
        <strain evidence="10 11">RHL897</strain>
    </source>
</reference>
<accession>A0ABV5CA79</accession>
<dbReference type="PANTHER" id="PTHR43065:SF46">
    <property type="entry name" value="C4-DICARBOXYLATE TRANSPORT SENSOR PROTEIN DCTB"/>
    <property type="match status" value="1"/>
</dbReference>
<dbReference type="SMART" id="SM00387">
    <property type="entry name" value="HATPase_c"/>
    <property type="match status" value="1"/>
</dbReference>
<keyword evidence="3" id="KW-0808">Transferase</keyword>
<dbReference type="PROSITE" id="PS50109">
    <property type="entry name" value="HIS_KIN"/>
    <property type="match status" value="1"/>
</dbReference>
<evidence type="ECO:0000313" key="11">
    <source>
        <dbReference type="Proteomes" id="UP001580928"/>
    </source>
</evidence>
<feature type="domain" description="Histidine kinase" evidence="9">
    <location>
        <begin position="228"/>
        <end position="439"/>
    </location>
</feature>
<evidence type="ECO:0000256" key="1">
    <source>
        <dbReference type="ARBA" id="ARBA00000085"/>
    </source>
</evidence>
<dbReference type="SUPFAM" id="SSF55874">
    <property type="entry name" value="ATPase domain of HSP90 chaperone/DNA topoisomerase II/histidine kinase"/>
    <property type="match status" value="1"/>
</dbReference>
<dbReference type="Proteomes" id="UP001580928">
    <property type="component" value="Unassembled WGS sequence"/>
</dbReference>
<keyword evidence="6" id="KW-0067">ATP-binding</keyword>
<organism evidence="10 11">
    <name type="scientific">Albibacterium profundi</name>
    <dbReference type="NCBI Taxonomy" id="3134906"/>
    <lineage>
        <taxon>Bacteria</taxon>
        <taxon>Pseudomonadati</taxon>
        <taxon>Bacteroidota</taxon>
        <taxon>Sphingobacteriia</taxon>
        <taxon>Sphingobacteriales</taxon>
        <taxon>Sphingobacteriaceae</taxon>
        <taxon>Albibacterium</taxon>
    </lineage>
</organism>
<keyword evidence="11" id="KW-1185">Reference proteome</keyword>
<comment type="caution">
    <text evidence="10">The sequence shown here is derived from an EMBL/GenBank/DDBJ whole genome shotgun (WGS) entry which is preliminary data.</text>
</comment>
<feature type="transmembrane region" description="Helical" evidence="8">
    <location>
        <begin position="31"/>
        <end position="49"/>
    </location>
</feature>
<feature type="transmembrane region" description="Helical" evidence="8">
    <location>
        <begin position="7"/>
        <end position="25"/>
    </location>
</feature>
<evidence type="ECO:0000256" key="6">
    <source>
        <dbReference type="ARBA" id="ARBA00022840"/>
    </source>
</evidence>
<proteinExistence type="predicted"/>
<keyword evidence="8" id="KW-0472">Membrane</keyword>
<dbReference type="Pfam" id="PF02518">
    <property type="entry name" value="HATPase_c"/>
    <property type="match status" value="1"/>
</dbReference>
<dbReference type="InterPro" id="IPR005467">
    <property type="entry name" value="His_kinase_dom"/>
</dbReference>
<dbReference type="PANTHER" id="PTHR43065">
    <property type="entry name" value="SENSOR HISTIDINE KINASE"/>
    <property type="match status" value="1"/>
</dbReference>
<evidence type="ECO:0000256" key="3">
    <source>
        <dbReference type="ARBA" id="ARBA00022679"/>
    </source>
</evidence>